<keyword evidence="8" id="KW-0732">Signal</keyword>
<feature type="region of interest" description="Disordered" evidence="7">
    <location>
        <begin position="326"/>
        <end position="366"/>
    </location>
</feature>
<feature type="compositionally biased region" description="Acidic residues" evidence="7">
    <location>
        <begin position="349"/>
        <end position="366"/>
    </location>
</feature>
<reference evidence="10 11" key="1">
    <citation type="submission" date="2020-08" db="EMBL/GenBank/DDBJ databases">
        <title>Sequencing the genomes of 1000 actinobacteria strains.</title>
        <authorList>
            <person name="Klenk H.-P."/>
        </authorList>
    </citation>
    <scope>NUCLEOTIDE SEQUENCE [LARGE SCALE GENOMIC DNA]</scope>
    <source>
        <strain evidence="10 11">DSM 46659</strain>
    </source>
</reference>
<dbReference type="RefSeq" id="WP_184075406.1">
    <property type="nucleotide sequence ID" value="NZ_JACHDS010000001.1"/>
</dbReference>
<dbReference type="Gene3D" id="3.10.50.40">
    <property type="match status" value="1"/>
</dbReference>
<dbReference type="EC" id="5.2.1.8" evidence="3 6"/>
<dbReference type="PANTHER" id="PTHR43811:SF19">
    <property type="entry name" value="39 KDA FK506-BINDING NUCLEAR PROTEIN"/>
    <property type="match status" value="1"/>
</dbReference>
<dbReference type="EMBL" id="JACHDS010000001">
    <property type="protein sequence ID" value="MBB6172047.1"/>
    <property type="molecule type" value="Genomic_DNA"/>
</dbReference>
<evidence type="ECO:0000256" key="8">
    <source>
        <dbReference type="SAM" id="SignalP"/>
    </source>
</evidence>
<evidence type="ECO:0000256" key="4">
    <source>
        <dbReference type="ARBA" id="ARBA00023110"/>
    </source>
</evidence>
<dbReference type="AlphaFoldDB" id="A0A7W9YH62"/>
<feature type="chain" id="PRO_5031033031" description="peptidylprolyl isomerase" evidence="8">
    <location>
        <begin position="24"/>
        <end position="366"/>
    </location>
</feature>
<dbReference type="PROSITE" id="PS50059">
    <property type="entry name" value="FKBP_PPIASE"/>
    <property type="match status" value="1"/>
</dbReference>
<feature type="signal peptide" evidence="8">
    <location>
        <begin position="1"/>
        <end position="23"/>
    </location>
</feature>
<protein>
    <recommendedName>
        <fullName evidence="3 6">peptidylprolyl isomerase</fullName>
        <ecNumber evidence="3 6">5.2.1.8</ecNumber>
    </recommendedName>
</protein>
<feature type="region of interest" description="Disordered" evidence="7">
    <location>
        <begin position="178"/>
        <end position="219"/>
    </location>
</feature>
<evidence type="ECO:0000259" key="9">
    <source>
        <dbReference type="PROSITE" id="PS50059"/>
    </source>
</evidence>
<dbReference type="GO" id="GO:0003755">
    <property type="term" value="F:peptidyl-prolyl cis-trans isomerase activity"/>
    <property type="evidence" value="ECO:0007669"/>
    <property type="project" value="UniProtKB-KW"/>
</dbReference>
<feature type="domain" description="PPIase FKBP-type" evidence="9">
    <location>
        <begin position="237"/>
        <end position="326"/>
    </location>
</feature>
<comment type="catalytic activity">
    <reaction evidence="1 6">
        <text>[protein]-peptidylproline (omega=180) = [protein]-peptidylproline (omega=0)</text>
        <dbReference type="Rhea" id="RHEA:16237"/>
        <dbReference type="Rhea" id="RHEA-COMP:10747"/>
        <dbReference type="Rhea" id="RHEA-COMP:10748"/>
        <dbReference type="ChEBI" id="CHEBI:83833"/>
        <dbReference type="ChEBI" id="CHEBI:83834"/>
        <dbReference type="EC" id="5.2.1.8"/>
    </reaction>
</comment>
<evidence type="ECO:0000256" key="7">
    <source>
        <dbReference type="SAM" id="MobiDB-lite"/>
    </source>
</evidence>
<name>A0A7W9YH62_9ACTN</name>
<dbReference type="PANTHER" id="PTHR43811">
    <property type="entry name" value="FKBP-TYPE PEPTIDYL-PROLYL CIS-TRANS ISOMERASE FKPA"/>
    <property type="match status" value="1"/>
</dbReference>
<sequence>MRRRAAALAVPFSAVLLAMTSCASIPEEWKTPAFLQSDADQKDARLPTVTGEVGTAPEVDFGDKAPPGEQLSGLVEKGPGEGALIRQDDLLQVQIVDYQWTGKGEAEQTQSSYEAGAPVLLKMEEMSDELRKDLVNQPVGSRVVFVFPGQDPDEAAAMGQPEPEPGDSVSVVDVEKRYGKGDVVPGKQTTDGGDGLPTSPDSGPGKPEITIPEDTDPPKKLETVDLVEGDGPEVAKEQQVVVQYTGARWDDGKVFDSTWDRGGIPFTFAIGLEQVIKGWDQGLEGKKVGSRVMLVIPEDLAYGKDAAQTGSPAGTLVFVVDILGAVDSTPPPQAEPEDGADDAKKGDDEQGDDESDDESDEDDGGR</sequence>
<evidence type="ECO:0000313" key="10">
    <source>
        <dbReference type="EMBL" id="MBB6172047.1"/>
    </source>
</evidence>
<evidence type="ECO:0000256" key="2">
    <source>
        <dbReference type="ARBA" id="ARBA00006577"/>
    </source>
</evidence>
<accession>A0A7W9YH62</accession>
<evidence type="ECO:0000256" key="6">
    <source>
        <dbReference type="PROSITE-ProRule" id="PRU00277"/>
    </source>
</evidence>
<organism evidence="10 11">
    <name type="scientific">Nocardiopsis mwathae</name>
    <dbReference type="NCBI Taxonomy" id="1472723"/>
    <lineage>
        <taxon>Bacteria</taxon>
        <taxon>Bacillati</taxon>
        <taxon>Actinomycetota</taxon>
        <taxon>Actinomycetes</taxon>
        <taxon>Streptosporangiales</taxon>
        <taxon>Nocardiopsidaceae</taxon>
        <taxon>Nocardiopsis</taxon>
    </lineage>
</organism>
<keyword evidence="11" id="KW-1185">Reference proteome</keyword>
<dbReference type="SUPFAM" id="SSF54534">
    <property type="entry name" value="FKBP-like"/>
    <property type="match status" value="1"/>
</dbReference>
<keyword evidence="5 6" id="KW-0413">Isomerase</keyword>
<proteinExistence type="inferred from homology"/>
<evidence type="ECO:0000256" key="3">
    <source>
        <dbReference type="ARBA" id="ARBA00013194"/>
    </source>
</evidence>
<evidence type="ECO:0000256" key="1">
    <source>
        <dbReference type="ARBA" id="ARBA00000971"/>
    </source>
</evidence>
<dbReference type="InterPro" id="IPR046357">
    <property type="entry name" value="PPIase_dom_sf"/>
</dbReference>
<comment type="similarity">
    <text evidence="2">Belongs to the FKBP-type PPIase family.</text>
</comment>
<keyword evidence="4 6" id="KW-0697">Rotamase</keyword>
<dbReference type="PROSITE" id="PS51257">
    <property type="entry name" value="PROKAR_LIPOPROTEIN"/>
    <property type="match status" value="1"/>
</dbReference>
<dbReference type="InterPro" id="IPR001179">
    <property type="entry name" value="PPIase_FKBP_dom"/>
</dbReference>
<evidence type="ECO:0000256" key="5">
    <source>
        <dbReference type="ARBA" id="ARBA00023235"/>
    </source>
</evidence>
<comment type="caution">
    <text evidence="10">The sequence shown here is derived from an EMBL/GenBank/DDBJ whole genome shotgun (WGS) entry which is preliminary data.</text>
</comment>
<dbReference type="Pfam" id="PF00254">
    <property type="entry name" value="FKBP_C"/>
    <property type="match status" value="1"/>
</dbReference>
<gene>
    <name evidence="10" type="ORF">HNR23_002107</name>
</gene>
<evidence type="ECO:0000313" key="11">
    <source>
        <dbReference type="Proteomes" id="UP000546642"/>
    </source>
</evidence>
<dbReference type="Proteomes" id="UP000546642">
    <property type="component" value="Unassembled WGS sequence"/>
</dbReference>